<comment type="subcellular location">
    <subcellularLocation>
        <location evidence="1">Membrane</location>
    </subcellularLocation>
</comment>
<keyword evidence="8" id="KW-0175">Coiled coil</keyword>
<keyword evidence="2 10" id="KW-0812">Transmembrane</keyword>
<dbReference type="GO" id="GO:0035556">
    <property type="term" value="P:intracellular signal transduction"/>
    <property type="evidence" value="ECO:0007669"/>
    <property type="project" value="InterPro"/>
</dbReference>
<evidence type="ECO:0000313" key="13">
    <source>
        <dbReference type="EMBL" id="QIZ71908.1"/>
    </source>
</evidence>
<dbReference type="PROSITE" id="PS50125">
    <property type="entry name" value="GUANYLATE_CYCLASE_2"/>
    <property type="match status" value="1"/>
</dbReference>
<organism evidence="13 14">
    <name type="scientific">Oxynema aestuarii AP17</name>
    <dbReference type="NCBI Taxonomy" id="2064643"/>
    <lineage>
        <taxon>Bacteria</taxon>
        <taxon>Bacillati</taxon>
        <taxon>Cyanobacteriota</taxon>
        <taxon>Cyanophyceae</taxon>
        <taxon>Oscillatoriophycideae</taxon>
        <taxon>Oscillatoriales</taxon>
        <taxon>Oscillatoriaceae</taxon>
        <taxon>Oxynema</taxon>
        <taxon>Oxynema aestuarii</taxon>
    </lineage>
</organism>
<reference evidence="13 14" key="1">
    <citation type="submission" date="2020-04" db="EMBL/GenBank/DDBJ databases">
        <authorList>
            <person name="Basu S."/>
            <person name="Maruthanayagam V."/>
            <person name="Chakraborty S."/>
            <person name="Pramanik A."/>
            <person name="Mukherjee J."/>
            <person name="Brink B."/>
        </authorList>
    </citation>
    <scope>NUCLEOTIDE SEQUENCE [LARGE SCALE GENOMIC DNA]</scope>
    <source>
        <strain evidence="13 14">AP17</strain>
    </source>
</reference>
<evidence type="ECO:0000259" key="12">
    <source>
        <dbReference type="PROSITE" id="PS50839"/>
    </source>
</evidence>
<evidence type="ECO:0000313" key="14">
    <source>
        <dbReference type="Proteomes" id="UP000500857"/>
    </source>
</evidence>
<dbReference type="InterPro" id="IPR001054">
    <property type="entry name" value="A/G_cyclase"/>
</dbReference>
<dbReference type="KEGG" id="oxy:HCG48_16090"/>
<dbReference type="Gene3D" id="3.30.450.350">
    <property type="entry name" value="CHASE domain"/>
    <property type="match status" value="1"/>
</dbReference>
<evidence type="ECO:0000256" key="3">
    <source>
        <dbReference type="ARBA" id="ARBA00022741"/>
    </source>
</evidence>
<evidence type="ECO:0000256" key="5">
    <source>
        <dbReference type="ARBA" id="ARBA00023136"/>
    </source>
</evidence>
<dbReference type="SUPFAM" id="SSF55073">
    <property type="entry name" value="Nucleotide cyclase"/>
    <property type="match status" value="1"/>
</dbReference>
<sequence>MLFQIGRNVNHLSPVTHLLSQAPSDSSIHLNHSLLCNAIFIVGVGFSVGAFIFVWHWEQRRRDYEFNRASDIIAGRLQQHADEDLEVIRTLGDFFDASGVPPEQAFGQFVHRSMKEHPTIRLLAWAPRVGDEERELFEYDNQFTRDRNFEIHQKNLAGDYIRAQPSSEYYPLHYIVPEAGNEGALGFNLTSHPLYQVALNHAAHTGEMVVTGKLEWNPDGETQQGVLAIVPVYAPVEEEPGLALGDDRHDRLQGYILGLFTLNDIFEVSGADRGVSLINLYLCDETVQTAAGTAATQPAKTLLASYETLPQLPESTATTIACPIDTVSKSEASVSTASGISLTQGVTRRQIEIANRHWSVYAIPTEEFQAKRRHWRSWATLIVGLLWTHIPVTYLLTSLSRTAQIERLARERALKAEQLRQAFRQLEAEQAKSERLLLNVLPKAIADRLKQNENTIADSFPEVTVLFADIVGFTRLASRVSPPELVKILNRIFSAFDRLASEYGLEKIKTIGDAYMVVGGLPVPRTDHAEAIARMAIAMLEEIEQFDSQDRESFSMRIGIHTGPVVAGVIGTNKFIYDLWGDTVNTASRMESHGVPGRIQVSPTTYERLRHAYDFEERGPIRIKGKGDMMVYLLSTRKNRPIPRSSAWQLSSSEASTFNSEDADDSPDAIASFRPDPI</sequence>
<comment type="similarity">
    <text evidence="7">Belongs to the adenylyl cyclase class-4/guanylyl cyclase family.</text>
</comment>
<feature type="domain" description="CHASE" evidence="12">
    <location>
        <begin position="97"/>
        <end position="267"/>
    </location>
</feature>
<evidence type="ECO:0000256" key="8">
    <source>
        <dbReference type="SAM" id="Coils"/>
    </source>
</evidence>
<dbReference type="AlphaFoldDB" id="A0A6H1TZ67"/>
<dbReference type="InterPro" id="IPR018297">
    <property type="entry name" value="A/G_cyclase_CS"/>
</dbReference>
<evidence type="ECO:0000256" key="9">
    <source>
        <dbReference type="SAM" id="MobiDB-lite"/>
    </source>
</evidence>
<dbReference type="GO" id="GO:0009190">
    <property type="term" value="P:cyclic nucleotide biosynthetic process"/>
    <property type="evidence" value="ECO:0007669"/>
    <property type="project" value="InterPro"/>
</dbReference>
<dbReference type="GO" id="GO:0000166">
    <property type="term" value="F:nucleotide binding"/>
    <property type="evidence" value="ECO:0007669"/>
    <property type="project" value="UniProtKB-KW"/>
</dbReference>
<dbReference type="InterPro" id="IPR042240">
    <property type="entry name" value="CHASE_sf"/>
</dbReference>
<keyword evidence="4 10" id="KW-1133">Transmembrane helix</keyword>
<gene>
    <name evidence="13" type="ORF">HCG48_16090</name>
</gene>
<keyword evidence="5 10" id="KW-0472">Membrane</keyword>
<dbReference type="Gene3D" id="3.30.70.1230">
    <property type="entry name" value="Nucleotide cyclase"/>
    <property type="match status" value="1"/>
</dbReference>
<dbReference type="InterPro" id="IPR006189">
    <property type="entry name" value="CHASE_dom"/>
</dbReference>
<protein>
    <submittedName>
        <fullName evidence="13">Guanylate cyclase</fullName>
    </submittedName>
</protein>
<feature type="compositionally biased region" description="Low complexity" evidence="9">
    <location>
        <begin position="645"/>
        <end position="656"/>
    </location>
</feature>
<dbReference type="InterPro" id="IPR029787">
    <property type="entry name" value="Nucleotide_cyclase"/>
</dbReference>
<dbReference type="InterPro" id="IPR050401">
    <property type="entry name" value="Cyclic_nucleotide_synthase"/>
</dbReference>
<dbReference type="EMBL" id="CP051167">
    <property type="protein sequence ID" value="QIZ71908.1"/>
    <property type="molecule type" value="Genomic_DNA"/>
</dbReference>
<dbReference type="SMART" id="SM00044">
    <property type="entry name" value="CYCc"/>
    <property type="match status" value="1"/>
</dbReference>
<proteinExistence type="inferred from homology"/>
<feature type="domain" description="Guanylate cyclase" evidence="11">
    <location>
        <begin position="464"/>
        <end position="591"/>
    </location>
</feature>
<evidence type="ECO:0000256" key="6">
    <source>
        <dbReference type="ARBA" id="ARBA00023239"/>
    </source>
</evidence>
<evidence type="ECO:0000256" key="7">
    <source>
        <dbReference type="RuleBase" id="RU000405"/>
    </source>
</evidence>
<dbReference type="Pfam" id="PF03924">
    <property type="entry name" value="CHASE"/>
    <property type="match status" value="1"/>
</dbReference>
<dbReference type="FunFam" id="3.30.70.1230:FF:000036">
    <property type="entry name" value="Adenylate/guanylate cyclase catalytic domain protein"/>
    <property type="match status" value="1"/>
</dbReference>
<dbReference type="PROSITE" id="PS50839">
    <property type="entry name" value="CHASE"/>
    <property type="match status" value="1"/>
</dbReference>
<evidence type="ECO:0000259" key="11">
    <source>
        <dbReference type="PROSITE" id="PS50125"/>
    </source>
</evidence>
<keyword evidence="6 7" id="KW-0456">Lyase</keyword>
<dbReference type="PANTHER" id="PTHR11920:SF335">
    <property type="entry name" value="GUANYLATE CYCLASE"/>
    <property type="match status" value="1"/>
</dbReference>
<dbReference type="Pfam" id="PF00211">
    <property type="entry name" value="Guanylate_cyc"/>
    <property type="match status" value="1"/>
</dbReference>
<dbReference type="GO" id="GO:0016020">
    <property type="term" value="C:membrane"/>
    <property type="evidence" value="ECO:0007669"/>
    <property type="project" value="UniProtKB-SubCell"/>
</dbReference>
<dbReference type="SMART" id="SM01079">
    <property type="entry name" value="CHASE"/>
    <property type="match status" value="1"/>
</dbReference>
<keyword evidence="3" id="KW-0547">Nucleotide-binding</keyword>
<feature type="transmembrane region" description="Helical" evidence="10">
    <location>
        <begin position="32"/>
        <end position="55"/>
    </location>
</feature>
<dbReference type="RefSeq" id="WP_168570060.1">
    <property type="nucleotide sequence ID" value="NZ_CP051167.1"/>
</dbReference>
<feature type="coiled-coil region" evidence="8">
    <location>
        <begin position="405"/>
        <end position="439"/>
    </location>
</feature>
<keyword evidence="14" id="KW-1185">Reference proteome</keyword>
<dbReference type="CDD" id="cd07302">
    <property type="entry name" value="CHD"/>
    <property type="match status" value="1"/>
</dbReference>
<feature type="region of interest" description="Disordered" evidence="9">
    <location>
        <begin position="643"/>
        <end position="678"/>
    </location>
</feature>
<dbReference type="PANTHER" id="PTHR11920">
    <property type="entry name" value="GUANYLYL CYCLASE"/>
    <property type="match status" value="1"/>
</dbReference>
<evidence type="ECO:0000256" key="4">
    <source>
        <dbReference type="ARBA" id="ARBA00022989"/>
    </source>
</evidence>
<evidence type="ECO:0000256" key="10">
    <source>
        <dbReference type="SAM" id="Phobius"/>
    </source>
</evidence>
<dbReference type="PROSITE" id="PS00452">
    <property type="entry name" value="GUANYLATE_CYCLASE_1"/>
    <property type="match status" value="1"/>
</dbReference>
<dbReference type="Proteomes" id="UP000500857">
    <property type="component" value="Chromosome"/>
</dbReference>
<evidence type="ECO:0000256" key="2">
    <source>
        <dbReference type="ARBA" id="ARBA00022692"/>
    </source>
</evidence>
<accession>A0A6H1TZ67</accession>
<evidence type="ECO:0000256" key="1">
    <source>
        <dbReference type="ARBA" id="ARBA00004370"/>
    </source>
</evidence>
<name>A0A6H1TZ67_9CYAN</name>
<dbReference type="GO" id="GO:0004016">
    <property type="term" value="F:adenylate cyclase activity"/>
    <property type="evidence" value="ECO:0007669"/>
    <property type="project" value="UniProtKB-ARBA"/>
</dbReference>